<proteinExistence type="inferred from homology"/>
<evidence type="ECO:0000313" key="5">
    <source>
        <dbReference type="Proteomes" id="UP000198802"/>
    </source>
</evidence>
<accession>A0A0S4QSI3</accession>
<dbReference type="Gene3D" id="3.40.50.2300">
    <property type="match status" value="2"/>
</dbReference>
<dbReference type="InterPro" id="IPR028081">
    <property type="entry name" value="Leu-bd"/>
</dbReference>
<evidence type="ECO:0000256" key="2">
    <source>
        <dbReference type="ARBA" id="ARBA00022729"/>
    </source>
</evidence>
<protein>
    <submittedName>
        <fullName evidence="4">ABC-type branched-chain amino acid transport system, substrate-binding protein</fullName>
    </submittedName>
</protein>
<comment type="similarity">
    <text evidence="1">Belongs to the leucine-binding protein family.</text>
</comment>
<dbReference type="SUPFAM" id="SSF53822">
    <property type="entry name" value="Periplasmic binding protein-like I"/>
    <property type="match status" value="1"/>
</dbReference>
<dbReference type="AlphaFoldDB" id="A0A0S4QSI3"/>
<organism evidence="4 5">
    <name type="scientific">Parafrankia irregularis</name>
    <dbReference type="NCBI Taxonomy" id="795642"/>
    <lineage>
        <taxon>Bacteria</taxon>
        <taxon>Bacillati</taxon>
        <taxon>Actinomycetota</taxon>
        <taxon>Actinomycetes</taxon>
        <taxon>Frankiales</taxon>
        <taxon>Frankiaceae</taxon>
        <taxon>Parafrankia</taxon>
    </lineage>
</organism>
<sequence length="439" mass="44873">MLILTVAGVVGIAGCGGGDSTNDTAAVDPALLKLGADHGWNQTDVTVDAASLDCQGKASNPTRGVTDTSIKIGGLATVTSPSGIAFGDADAGAKARFARANAEGGIAGRTIDYVGVRDDGSDPARNSAQATALVSRDEVFAAAPVLTTTSSYIDTFCKDVTPFFGWGTESGFCGNAIGFSIVGCQTPTAEQRASVNTGPPAMVNALIPAGSPKSIAMIGIDNDAARQGNITVSQGFQAAGFNVVYEKTPIPVSGLSDPTPIVQAVMTADQGAPPAAVFMVTPVGDAVKLLGALRAAGYDGILLTPFYDPRLAGAKELADTYAVMQWQPGLSTDVPGIKQMMADFKAYAPDLPDSLPAMAGYWAADMLVTALQKVGRDLTVDALLKTLNGDYTNYVAGAVPETRWPLNHVAASPCGTLAHLKDGKWSAPALSCGAIAKIS</sequence>
<dbReference type="RefSeq" id="WP_091280882.1">
    <property type="nucleotide sequence ID" value="NZ_FAOZ01000017.1"/>
</dbReference>
<dbReference type="Pfam" id="PF13458">
    <property type="entry name" value="Peripla_BP_6"/>
    <property type="match status" value="1"/>
</dbReference>
<dbReference type="Proteomes" id="UP000198802">
    <property type="component" value="Unassembled WGS sequence"/>
</dbReference>
<evidence type="ECO:0000259" key="3">
    <source>
        <dbReference type="Pfam" id="PF13458"/>
    </source>
</evidence>
<name>A0A0S4QSI3_9ACTN</name>
<dbReference type="PANTHER" id="PTHR47235:SF1">
    <property type="entry name" value="BLR6548 PROTEIN"/>
    <property type="match status" value="1"/>
</dbReference>
<keyword evidence="2" id="KW-0732">Signal</keyword>
<dbReference type="InterPro" id="IPR028082">
    <property type="entry name" value="Peripla_BP_I"/>
</dbReference>
<dbReference type="PANTHER" id="PTHR47235">
    <property type="entry name" value="BLR6548 PROTEIN"/>
    <property type="match status" value="1"/>
</dbReference>
<evidence type="ECO:0000313" key="4">
    <source>
        <dbReference type="EMBL" id="CUU58185.1"/>
    </source>
</evidence>
<dbReference type="EMBL" id="FAOZ01000017">
    <property type="protein sequence ID" value="CUU58185.1"/>
    <property type="molecule type" value="Genomic_DNA"/>
</dbReference>
<feature type="domain" description="Leucine-binding protein" evidence="3">
    <location>
        <begin position="69"/>
        <end position="422"/>
    </location>
</feature>
<reference evidence="5" key="1">
    <citation type="submission" date="2015-11" db="EMBL/GenBank/DDBJ databases">
        <authorList>
            <person name="Varghese N."/>
        </authorList>
    </citation>
    <scope>NUCLEOTIDE SEQUENCE [LARGE SCALE GENOMIC DNA]</scope>
    <source>
        <strain evidence="5">DSM 45899</strain>
    </source>
</reference>
<gene>
    <name evidence="4" type="ORF">Ga0074812_11794</name>
</gene>
<keyword evidence="5" id="KW-1185">Reference proteome</keyword>
<evidence type="ECO:0000256" key="1">
    <source>
        <dbReference type="ARBA" id="ARBA00010062"/>
    </source>
</evidence>